<dbReference type="Pfam" id="PF12399">
    <property type="entry name" value="BCA_ABC_TP_C"/>
    <property type="match status" value="1"/>
</dbReference>
<evidence type="ECO:0000256" key="9">
    <source>
        <dbReference type="SAM" id="Phobius"/>
    </source>
</evidence>
<feature type="domain" description="ABC transporter" evidence="10">
    <location>
        <begin position="346"/>
        <end position="577"/>
    </location>
</feature>
<evidence type="ECO:0000259" key="10">
    <source>
        <dbReference type="PROSITE" id="PS50893"/>
    </source>
</evidence>
<proteinExistence type="predicted"/>
<evidence type="ECO:0000256" key="7">
    <source>
        <dbReference type="ARBA" id="ARBA00022989"/>
    </source>
</evidence>
<dbReference type="CDD" id="cd06581">
    <property type="entry name" value="TM_PBP1_LivM_like"/>
    <property type="match status" value="1"/>
</dbReference>
<keyword evidence="8 9" id="KW-0472">Membrane</keyword>
<evidence type="ECO:0000256" key="8">
    <source>
        <dbReference type="ARBA" id="ARBA00023136"/>
    </source>
</evidence>
<comment type="subcellular location">
    <subcellularLocation>
        <location evidence="1">Cell membrane</location>
        <topology evidence="1">Multi-pass membrane protein</topology>
    </subcellularLocation>
</comment>
<feature type="transmembrane region" description="Helical" evidence="9">
    <location>
        <begin position="159"/>
        <end position="177"/>
    </location>
</feature>
<organism evidence="11">
    <name type="scientific">freshwater metagenome</name>
    <dbReference type="NCBI Taxonomy" id="449393"/>
    <lineage>
        <taxon>unclassified sequences</taxon>
        <taxon>metagenomes</taxon>
        <taxon>ecological metagenomes</taxon>
    </lineage>
</organism>
<keyword evidence="4 9" id="KW-0812">Transmembrane</keyword>
<keyword evidence="7 9" id="KW-1133">Transmembrane helix</keyword>
<dbReference type="SUPFAM" id="SSF52540">
    <property type="entry name" value="P-loop containing nucleoside triphosphate hydrolases"/>
    <property type="match status" value="1"/>
</dbReference>
<name>A0A6J7JFW8_9ZZZZ</name>
<feature type="transmembrane region" description="Helical" evidence="9">
    <location>
        <begin position="208"/>
        <end position="227"/>
    </location>
</feature>
<feature type="transmembrane region" description="Helical" evidence="9">
    <location>
        <begin position="36"/>
        <end position="54"/>
    </location>
</feature>
<evidence type="ECO:0000256" key="3">
    <source>
        <dbReference type="ARBA" id="ARBA00022475"/>
    </source>
</evidence>
<feature type="transmembrane region" description="Helical" evidence="9">
    <location>
        <begin position="12"/>
        <end position="30"/>
    </location>
</feature>
<feature type="transmembrane region" description="Helical" evidence="9">
    <location>
        <begin position="115"/>
        <end position="135"/>
    </location>
</feature>
<dbReference type="Pfam" id="PF02653">
    <property type="entry name" value="BPD_transp_2"/>
    <property type="match status" value="1"/>
</dbReference>
<dbReference type="InterPro" id="IPR032823">
    <property type="entry name" value="BCA_ABC_TP_C"/>
</dbReference>
<feature type="transmembrane region" description="Helical" evidence="9">
    <location>
        <begin position="247"/>
        <end position="270"/>
    </location>
</feature>
<sequence length="581" mass="60948">MRLADPRWIVRSLPVAVVVLVLLLIPPVFLSEFDQYNATTAAIFAIALLGLGVVTGRAALICLAQTAFMAVGAFVILWLNVHAPGMPFLIKLVIASLITVPIGVLVSLPALRLRGINLGVVTLAFSTALTVYLSVKGFPGAKQANFIERPDALMSEGSFYLFAAGAFIVVALIVTILGRTNIGSSWSALRESERATAALGRSAPIAKMTAFGVSALCGGVAGAIFAVQLGTAEPSGSLSPLGSLSLFALAIMVGSRFVEGALIGGALFAFMPTILKLLGLPQDIGDIFFGVGAILGLRRGFGAAEDIRDVLHRRRRKTAELGVAEPPVGYEPPSVPAPADGSAAALVVEGLTFSYGQVKALEDVSITVPHGSVVALIGPNGAGKSTFIDCVTGFNRSYSGSVSAAGSPIDGYSAHERAHHGVRRSFQQGRTIPDLSIEEYLRLGLSREQRRVATPDFIDDLLAFFSCPPRDTRVGDIDVGTRRLLEVAGAVAAQPELVLLDEPAAGLGGEESEEIARRIAEIPGRYGPSVLLVEHDMELVTAIAQHVVVLDFGRVIADGTPDVVLSDPKVVSAYLGEEVEV</sequence>
<dbReference type="Gene3D" id="3.40.50.300">
    <property type="entry name" value="P-loop containing nucleotide triphosphate hydrolases"/>
    <property type="match status" value="1"/>
</dbReference>
<dbReference type="PANTHER" id="PTHR45772">
    <property type="entry name" value="CONSERVED COMPONENT OF ABC TRANSPORTER FOR NATURAL AMINO ACIDS-RELATED"/>
    <property type="match status" value="1"/>
</dbReference>
<dbReference type="AlphaFoldDB" id="A0A6J7JFW8"/>
<dbReference type="GO" id="GO:0005886">
    <property type="term" value="C:plasma membrane"/>
    <property type="evidence" value="ECO:0007669"/>
    <property type="project" value="UniProtKB-SubCell"/>
</dbReference>
<keyword evidence="2" id="KW-0813">Transport</keyword>
<dbReference type="InterPro" id="IPR051120">
    <property type="entry name" value="ABC_AA/LPS_Transport"/>
</dbReference>
<dbReference type="InterPro" id="IPR003593">
    <property type="entry name" value="AAA+_ATPase"/>
</dbReference>
<dbReference type="SMART" id="SM00382">
    <property type="entry name" value="AAA"/>
    <property type="match status" value="1"/>
</dbReference>
<evidence type="ECO:0000256" key="6">
    <source>
        <dbReference type="ARBA" id="ARBA00022840"/>
    </source>
</evidence>
<keyword evidence="5" id="KW-0547">Nucleotide-binding</keyword>
<evidence type="ECO:0000256" key="4">
    <source>
        <dbReference type="ARBA" id="ARBA00022692"/>
    </source>
</evidence>
<keyword evidence="3" id="KW-1003">Cell membrane</keyword>
<evidence type="ECO:0000256" key="2">
    <source>
        <dbReference type="ARBA" id="ARBA00022448"/>
    </source>
</evidence>
<dbReference type="InterPro" id="IPR001851">
    <property type="entry name" value="ABC_transp_permease"/>
</dbReference>
<dbReference type="GO" id="GO:0015658">
    <property type="term" value="F:branched-chain amino acid transmembrane transporter activity"/>
    <property type="evidence" value="ECO:0007669"/>
    <property type="project" value="InterPro"/>
</dbReference>
<dbReference type="EMBL" id="CAFBMX010000010">
    <property type="protein sequence ID" value="CAB4941162.1"/>
    <property type="molecule type" value="Genomic_DNA"/>
</dbReference>
<dbReference type="InterPro" id="IPR003439">
    <property type="entry name" value="ABC_transporter-like_ATP-bd"/>
</dbReference>
<dbReference type="GO" id="GO:0016887">
    <property type="term" value="F:ATP hydrolysis activity"/>
    <property type="evidence" value="ECO:0007669"/>
    <property type="project" value="InterPro"/>
</dbReference>
<reference evidence="11" key="1">
    <citation type="submission" date="2020-05" db="EMBL/GenBank/DDBJ databases">
        <authorList>
            <person name="Chiriac C."/>
            <person name="Salcher M."/>
            <person name="Ghai R."/>
            <person name="Kavagutti S V."/>
        </authorList>
    </citation>
    <scope>NUCLEOTIDE SEQUENCE</scope>
</reference>
<dbReference type="PROSITE" id="PS50893">
    <property type="entry name" value="ABC_TRANSPORTER_2"/>
    <property type="match status" value="1"/>
</dbReference>
<protein>
    <submittedName>
        <fullName evidence="11">Unannotated protein</fullName>
    </submittedName>
</protein>
<evidence type="ECO:0000256" key="5">
    <source>
        <dbReference type="ARBA" id="ARBA00022741"/>
    </source>
</evidence>
<evidence type="ECO:0000313" key="11">
    <source>
        <dbReference type="EMBL" id="CAB4941162.1"/>
    </source>
</evidence>
<dbReference type="Pfam" id="PF00005">
    <property type="entry name" value="ABC_tran"/>
    <property type="match status" value="1"/>
</dbReference>
<gene>
    <name evidence="11" type="ORF">UFOPK3674_01838</name>
</gene>
<dbReference type="InterPro" id="IPR027417">
    <property type="entry name" value="P-loop_NTPase"/>
</dbReference>
<dbReference type="InterPro" id="IPR043428">
    <property type="entry name" value="LivM-like"/>
</dbReference>
<feature type="transmembrane region" description="Helical" evidence="9">
    <location>
        <begin position="88"/>
        <end position="108"/>
    </location>
</feature>
<keyword evidence="6" id="KW-0067">ATP-binding</keyword>
<dbReference type="GO" id="GO:0005524">
    <property type="term" value="F:ATP binding"/>
    <property type="evidence" value="ECO:0007669"/>
    <property type="project" value="UniProtKB-KW"/>
</dbReference>
<evidence type="ECO:0000256" key="1">
    <source>
        <dbReference type="ARBA" id="ARBA00004651"/>
    </source>
</evidence>
<feature type="transmembrane region" description="Helical" evidence="9">
    <location>
        <begin position="61"/>
        <end position="82"/>
    </location>
</feature>
<accession>A0A6J7JFW8</accession>